<dbReference type="Proteomes" id="UP000308707">
    <property type="component" value="Unassembled WGS sequence"/>
</dbReference>
<evidence type="ECO:0000313" key="1">
    <source>
        <dbReference type="EMBL" id="TKR30348.1"/>
    </source>
</evidence>
<name>A0A4U5JPM5_9GAMM</name>
<dbReference type="OrthoDB" id="7063962at2"/>
<accession>A0A4U5JPM5</accession>
<comment type="caution">
    <text evidence="1">The sequence shown here is derived from an EMBL/GenBank/DDBJ whole genome shotgun (WGS) entry which is preliminary data.</text>
</comment>
<dbReference type="RefSeq" id="WP_137266778.1">
    <property type="nucleotide sequence ID" value="NZ_SZUA01000002.1"/>
</dbReference>
<keyword evidence="2" id="KW-1185">Reference proteome</keyword>
<organism evidence="1 2">
    <name type="scientific">Luteimonas gilva</name>
    <dbReference type="NCBI Taxonomy" id="2572684"/>
    <lineage>
        <taxon>Bacteria</taxon>
        <taxon>Pseudomonadati</taxon>
        <taxon>Pseudomonadota</taxon>
        <taxon>Gammaproteobacteria</taxon>
        <taxon>Lysobacterales</taxon>
        <taxon>Lysobacteraceae</taxon>
        <taxon>Luteimonas</taxon>
    </lineage>
</organism>
<evidence type="ECO:0008006" key="3">
    <source>
        <dbReference type="Google" id="ProtNLM"/>
    </source>
</evidence>
<dbReference type="EMBL" id="SZUA01000002">
    <property type="protein sequence ID" value="TKR30348.1"/>
    <property type="molecule type" value="Genomic_DNA"/>
</dbReference>
<protein>
    <recommendedName>
        <fullName evidence="3">Translation elongation factor EFTu/EF1A C-terminal domain-containing protein</fullName>
    </recommendedName>
</protein>
<dbReference type="AlphaFoldDB" id="A0A4U5JPM5"/>
<reference evidence="1 2" key="1">
    <citation type="submission" date="2019-04" db="EMBL/GenBank/DDBJ databases">
        <title>Reference strain of H23.</title>
        <authorList>
            <person name="Luo X."/>
        </authorList>
    </citation>
    <scope>NUCLEOTIDE SEQUENCE [LARGE SCALE GENOMIC DNA]</scope>
    <source>
        <strain evidence="1 2">H23</strain>
    </source>
</reference>
<evidence type="ECO:0000313" key="2">
    <source>
        <dbReference type="Proteomes" id="UP000308707"/>
    </source>
</evidence>
<sequence length="96" mass="10909">MNPDVAIEVRFKTPDEGGRTKSIKAQTYSCPMLIDEEGYDCRLLLKGDEILLGERYVIDVKFMNADLVLPKLFVDKAISLWEGKIIATGRILRIYS</sequence>
<proteinExistence type="predicted"/>
<gene>
    <name evidence="1" type="ORF">FCE95_09440</name>
</gene>